<dbReference type="Proteomes" id="UP000001058">
    <property type="component" value="Unassembled WGS sequence"/>
</dbReference>
<gene>
    <name evidence="3" type="ORF">VOLCADRAFT_89975</name>
</gene>
<organism evidence="4">
    <name type="scientific">Volvox carteri f. nagariensis</name>
    <dbReference type="NCBI Taxonomy" id="3068"/>
    <lineage>
        <taxon>Eukaryota</taxon>
        <taxon>Viridiplantae</taxon>
        <taxon>Chlorophyta</taxon>
        <taxon>core chlorophytes</taxon>
        <taxon>Chlorophyceae</taxon>
        <taxon>CS clade</taxon>
        <taxon>Chlamydomonadales</taxon>
        <taxon>Volvocaceae</taxon>
        <taxon>Volvox</taxon>
    </lineage>
</organism>
<keyword evidence="2" id="KW-1133">Transmembrane helix</keyword>
<dbReference type="eggNOG" id="ENOG502S9VR">
    <property type="taxonomic scope" value="Eukaryota"/>
</dbReference>
<feature type="region of interest" description="Disordered" evidence="1">
    <location>
        <begin position="176"/>
        <end position="211"/>
    </location>
</feature>
<name>D8TT57_VOLCA</name>
<keyword evidence="2" id="KW-0812">Transmembrane</keyword>
<feature type="compositionally biased region" description="Pro residues" evidence="1">
    <location>
        <begin position="233"/>
        <end position="250"/>
    </location>
</feature>
<feature type="compositionally biased region" description="Pro residues" evidence="1">
    <location>
        <begin position="183"/>
        <end position="199"/>
    </location>
</feature>
<feature type="compositionally biased region" description="Pro residues" evidence="1">
    <location>
        <begin position="280"/>
        <end position="289"/>
    </location>
</feature>
<dbReference type="GeneID" id="9618756"/>
<feature type="region of interest" description="Disordered" evidence="1">
    <location>
        <begin position="1077"/>
        <end position="1145"/>
    </location>
</feature>
<protein>
    <submittedName>
        <fullName evidence="3">Uncharacterized protein</fullName>
    </submittedName>
</protein>
<dbReference type="KEGG" id="vcn:VOLCADRAFT_89975"/>
<feature type="compositionally biased region" description="Low complexity" evidence="1">
    <location>
        <begin position="1128"/>
        <end position="1144"/>
    </location>
</feature>
<dbReference type="EMBL" id="GL378336">
    <property type="protein sequence ID" value="EFJ49137.1"/>
    <property type="molecule type" value="Genomic_DNA"/>
</dbReference>
<keyword evidence="2" id="KW-0472">Membrane</keyword>
<evidence type="ECO:0000256" key="2">
    <source>
        <dbReference type="SAM" id="Phobius"/>
    </source>
</evidence>
<dbReference type="AlphaFoldDB" id="D8TT57"/>
<dbReference type="RefSeq" id="XP_002949585.1">
    <property type="nucleotide sequence ID" value="XM_002949539.1"/>
</dbReference>
<keyword evidence="4" id="KW-1185">Reference proteome</keyword>
<dbReference type="InParanoid" id="D8TT57"/>
<dbReference type="OrthoDB" id="544572at2759"/>
<proteinExistence type="predicted"/>
<feature type="region of interest" description="Disordered" evidence="1">
    <location>
        <begin position="233"/>
        <end position="289"/>
    </location>
</feature>
<evidence type="ECO:0000313" key="4">
    <source>
        <dbReference type="Proteomes" id="UP000001058"/>
    </source>
</evidence>
<feature type="transmembrane region" description="Helical" evidence="2">
    <location>
        <begin position="1043"/>
        <end position="1071"/>
    </location>
</feature>
<reference evidence="3 4" key="1">
    <citation type="journal article" date="2010" name="Science">
        <title>Genomic analysis of organismal complexity in the multicellular green alga Volvox carteri.</title>
        <authorList>
            <person name="Prochnik S.E."/>
            <person name="Umen J."/>
            <person name="Nedelcu A.M."/>
            <person name="Hallmann A."/>
            <person name="Miller S.M."/>
            <person name="Nishii I."/>
            <person name="Ferris P."/>
            <person name="Kuo A."/>
            <person name="Mitros T."/>
            <person name="Fritz-Laylin L.K."/>
            <person name="Hellsten U."/>
            <person name="Chapman J."/>
            <person name="Simakov O."/>
            <person name="Rensing S.A."/>
            <person name="Terry A."/>
            <person name="Pangilinan J."/>
            <person name="Kapitonov V."/>
            <person name="Jurka J."/>
            <person name="Salamov A."/>
            <person name="Shapiro H."/>
            <person name="Schmutz J."/>
            <person name="Grimwood J."/>
            <person name="Lindquist E."/>
            <person name="Lucas S."/>
            <person name="Grigoriev I.V."/>
            <person name="Schmitt R."/>
            <person name="Kirk D."/>
            <person name="Rokhsar D.S."/>
        </authorList>
    </citation>
    <scope>NUCLEOTIDE SEQUENCE [LARGE SCALE GENOMIC DNA]</scope>
    <source>
        <strain evidence="4">f. Nagariensis / Eve</strain>
    </source>
</reference>
<evidence type="ECO:0000313" key="3">
    <source>
        <dbReference type="EMBL" id="EFJ49137.1"/>
    </source>
</evidence>
<evidence type="ECO:0000256" key="1">
    <source>
        <dbReference type="SAM" id="MobiDB-lite"/>
    </source>
</evidence>
<accession>D8TT57</accession>
<feature type="compositionally biased region" description="Basic residues" evidence="1">
    <location>
        <begin position="251"/>
        <end position="268"/>
    </location>
</feature>
<sequence>MTTTQAPIKQAPAATPHFTISTVAFASAAQAPAATPHFAISPVAFASAAQAPAATPHFAISPVAFASAAQAPAATPHFTISTVAFASAAQAPAATPHFAISPVAFASAAQAPAATPHFAISPVAFASAAQAPAATPHFAISPVAIASAAQAPAATPHFAISTVVFASAAQAPAATPHFAISPSPSPPPPRPRLPPPISPSPLRLRLRRPGPAATPHFAISTVAFAAASPRLPPPISPSPLSPSPPLPRSRPPPRFRHLHRRLRLRRPGPGRPPHFAISPSPSPPLPGPGATPHFAISTAAIGSAAQATAAPHFAISTAALASAAQAPPATHFAISTAAFASAAQVPPATHFAISTAAIASAAQAPAATPHFAISTVIFASGAQTPLATHTHKFPSMPAPSPSLRPVATFSGMASFLGPAADCKVYVSLGGADRFCTDEFTGLPLPFAVSGILYRPPALKSDPFAVVSPVAKLLQYISKKDDNYVKAAYGFVGLDASNALTGSLAAIKSETASVRRTGVRMVFADAALSSLVITAVAALAAFPAGTLPSCTTEAALVNAVYGSLAARITTSASHAISLYDASLLSDVVTAAAKDECGASTATMSNKYVQALLTQGSLLYQMAQTELSADESLTTELTAMPLEALAVTSRVLYVVQTKAAAALADLDVNAQAVQEVLAGWVSSLASAPVNLASMAAVLGMPSAPSATNLKIAARATGGLAQCRVSVNDVYQLAITTATTDKEGGAAVQNVMGPMVTVPPGCHDAVLSTASRTVTNVFALSALTPLGVATSVVDAVAVLASAVFFAAAENFTSVKARHIDAEDYASVYHFFGVGKPSAKDRLPTGSDFVQQNWPVTAAVGARTYILNLKLQAVLGPLSKFVSAPAPAQHDCFNREKLTGLLGAGYSPDGVAQDLISQMARDLWSGSLLPANPGYTGGLMGSYYRRRTGGSSGTAAGRRRRLTALTTDQLSQLLTRVASALSDSVGMLSKLDEQIVAAAEAGTPFDPVSVFLSAAQIASVQQTSMTDALTQLSAAAASGDTDALTSLIGMALGVGAAVGAVGGVALIAVGVFVGLRVRKMRQKQHVSPRESRRFDAPQQQTTRDPEAGDGGGGSQGTNMPVGAASLPPPPSWAAATAAPPAPAAAVPTGPAPLPHTIAVMPEPGGAPPGPAAPVSWPPLGPEAAPPPPAGVIKAYVDEAGEFPGTGCRMLYNTEVDKAGTRGHQRHTADPMVQVKPARRICAAEMRGKYAA</sequence>